<proteinExistence type="inferred from homology"/>
<keyword evidence="5" id="KW-1185">Reference proteome</keyword>
<dbReference type="GO" id="GO:0008194">
    <property type="term" value="F:UDP-glycosyltransferase activity"/>
    <property type="evidence" value="ECO:0007669"/>
    <property type="project" value="UniProtKB-ARBA"/>
</dbReference>
<accession>W9QKA3</accession>
<dbReference type="AlphaFoldDB" id="W9QKA3"/>
<dbReference type="PANTHER" id="PTHR48044:SF22">
    <property type="entry name" value="GLYCOSYLTRANSFERASE"/>
    <property type="match status" value="1"/>
</dbReference>
<dbReference type="Proteomes" id="UP000030645">
    <property type="component" value="Unassembled WGS sequence"/>
</dbReference>
<dbReference type="InterPro" id="IPR058980">
    <property type="entry name" value="Glyco_transf_N"/>
</dbReference>
<evidence type="ECO:0000259" key="3">
    <source>
        <dbReference type="Pfam" id="PF26168"/>
    </source>
</evidence>
<dbReference type="eggNOG" id="KOG1192">
    <property type="taxonomic scope" value="Eukaryota"/>
</dbReference>
<evidence type="ECO:0000313" key="4">
    <source>
        <dbReference type="EMBL" id="EXB39068.1"/>
    </source>
</evidence>
<feature type="domain" description="Glycosyltransferase N-terminal" evidence="3">
    <location>
        <begin position="27"/>
        <end position="254"/>
    </location>
</feature>
<feature type="compositionally biased region" description="Basic and acidic residues" evidence="2">
    <location>
        <begin position="1"/>
        <end position="18"/>
    </location>
</feature>
<dbReference type="STRING" id="981085.W9QKA3"/>
<dbReference type="EMBL" id="KE343711">
    <property type="protein sequence ID" value="EXB39068.1"/>
    <property type="molecule type" value="Genomic_DNA"/>
</dbReference>
<gene>
    <name evidence="4" type="ORF">L484_016535</name>
</gene>
<name>W9QKA3_9ROSA</name>
<dbReference type="Gene3D" id="3.40.50.2000">
    <property type="entry name" value="Glycogen Phosphorylase B"/>
    <property type="match status" value="1"/>
</dbReference>
<comment type="similarity">
    <text evidence="1">Belongs to the UDP-glycosyltransferase family.</text>
</comment>
<evidence type="ECO:0000256" key="1">
    <source>
        <dbReference type="ARBA" id="ARBA00009995"/>
    </source>
</evidence>
<dbReference type="Pfam" id="PF26168">
    <property type="entry name" value="Glyco_transf_N"/>
    <property type="match status" value="1"/>
</dbReference>
<feature type="region of interest" description="Disordered" evidence="2">
    <location>
        <begin position="1"/>
        <end position="23"/>
    </location>
</feature>
<sequence>MTVVDHHHSHQSHDDQEPTKQSPPSVVVVVVVPFPLQSHLSQLLQLSHIISSHNIQVHYVGYALHISQVKSRASHALNDAKRIQFHDFPTPHFLSPLPTNTTFPSHLIPSFEASLNLRQPVMSLLTSLSKTAMRVVIIHDVLMSYVVQDSDSLPNTEAYIFHCVSAVSNFAFMRDAAGRHHDRPEIPSYEGCLVPEFEVFSNYQAQFLFKSGNKCGHLYNTCRLIDSEFLDSFLEEMRKIMGGNMKQWAIGPLETVTIFKNRSPNKVKGQGQNKCLEWLDKAREELCVVHLFWEHNFHGR</sequence>
<organism evidence="4 5">
    <name type="scientific">Morus notabilis</name>
    <dbReference type="NCBI Taxonomy" id="981085"/>
    <lineage>
        <taxon>Eukaryota</taxon>
        <taxon>Viridiplantae</taxon>
        <taxon>Streptophyta</taxon>
        <taxon>Embryophyta</taxon>
        <taxon>Tracheophyta</taxon>
        <taxon>Spermatophyta</taxon>
        <taxon>Magnoliopsida</taxon>
        <taxon>eudicotyledons</taxon>
        <taxon>Gunneridae</taxon>
        <taxon>Pentapetalae</taxon>
        <taxon>rosids</taxon>
        <taxon>fabids</taxon>
        <taxon>Rosales</taxon>
        <taxon>Moraceae</taxon>
        <taxon>Moreae</taxon>
        <taxon>Morus</taxon>
    </lineage>
</organism>
<dbReference type="SUPFAM" id="SSF53756">
    <property type="entry name" value="UDP-Glycosyltransferase/glycogen phosphorylase"/>
    <property type="match status" value="1"/>
</dbReference>
<reference evidence="5" key="1">
    <citation type="submission" date="2013-01" db="EMBL/GenBank/DDBJ databases">
        <title>Draft Genome Sequence of a Mulberry Tree, Morus notabilis C.K. Schneid.</title>
        <authorList>
            <person name="He N."/>
            <person name="Zhao S."/>
        </authorList>
    </citation>
    <scope>NUCLEOTIDE SEQUENCE</scope>
</reference>
<evidence type="ECO:0000256" key="2">
    <source>
        <dbReference type="SAM" id="MobiDB-lite"/>
    </source>
</evidence>
<evidence type="ECO:0000313" key="5">
    <source>
        <dbReference type="Proteomes" id="UP000030645"/>
    </source>
</evidence>
<protein>
    <recommendedName>
        <fullName evidence="3">Glycosyltransferase N-terminal domain-containing protein</fullName>
    </recommendedName>
</protein>
<dbReference type="GO" id="GO:1901135">
    <property type="term" value="P:carbohydrate derivative metabolic process"/>
    <property type="evidence" value="ECO:0007669"/>
    <property type="project" value="UniProtKB-ARBA"/>
</dbReference>
<dbReference type="PANTHER" id="PTHR48044">
    <property type="entry name" value="GLYCOSYLTRANSFERASE"/>
    <property type="match status" value="1"/>
</dbReference>